<gene>
    <name evidence="1" type="ORF">GLW05_18220</name>
</gene>
<evidence type="ECO:0000313" key="2">
    <source>
        <dbReference type="Proteomes" id="UP000468638"/>
    </source>
</evidence>
<dbReference type="EMBL" id="WMEQ01000017">
    <property type="protein sequence ID" value="MYL35518.1"/>
    <property type="molecule type" value="Genomic_DNA"/>
</dbReference>
<dbReference type="OrthoDB" id="2802083at2"/>
<name>A0A6I5A5H7_9BACI</name>
<protein>
    <submittedName>
        <fullName evidence="1">Uncharacterized protein</fullName>
    </submittedName>
</protein>
<organism evidence="1 2">
    <name type="scientific">Pontibacillus yanchengensis</name>
    <dbReference type="NCBI Taxonomy" id="462910"/>
    <lineage>
        <taxon>Bacteria</taxon>
        <taxon>Bacillati</taxon>
        <taxon>Bacillota</taxon>
        <taxon>Bacilli</taxon>
        <taxon>Bacillales</taxon>
        <taxon>Bacillaceae</taxon>
        <taxon>Pontibacillus</taxon>
    </lineage>
</organism>
<dbReference type="RefSeq" id="WP_160850582.1">
    <property type="nucleotide sequence ID" value="NZ_WMEQ01000017.1"/>
</dbReference>
<proteinExistence type="predicted"/>
<dbReference type="Proteomes" id="UP000468638">
    <property type="component" value="Unassembled WGS sequence"/>
</dbReference>
<dbReference type="AlphaFoldDB" id="A0A6I5A5H7"/>
<comment type="caution">
    <text evidence="1">The sequence shown here is derived from an EMBL/GenBank/DDBJ whole genome shotgun (WGS) entry which is preliminary data.</text>
</comment>
<evidence type="ECO:0000313" key="1">
    <source>
        <dbReference type="EMBL" id="MYL35518.1"/>
    </source>
</evidence>
<sequence length="404" mass="48242">MSKKRKEHSMKIHGFPFHQELLEQFRMIERESFYKVPASAYACYLTLLAQRFYENNPKGILQEYDLSSWSKKTGVKYSSLYHGFRWLENFNFVQRSVIYQDGKSIPVTMIMDWEKYQVVERSGEKLNYLTIPLSIFETDFLGECVRTSNGKAFKLLFSLLNIFRNKYGEKSVISTDKVKQKYNMKTLKEMLGKNSKGVRDVLEIFESIFHIQYLGKTVRGKGKKLQLWIPSITFWLRPECVKEHTDEFELSPLTQKLHQELLEFLERNEIKHRPRDAQQVMFNFQHTVVRYIKYMKHQTLGYKERDRFIQNFFMDTINHMENHIRYVIKDQGEFKIRKSVGGYFRKVFQERFKEKVTKYIDQHELGLVIDMIAREERITGEALITELLQGTEHNALIDKYSQTA</sequence>
<reference evidence="1 2" key="1">
    <citation type="submission" date="2019-11" db="EMBL/GenBank/DDBJ databases">
        <title>Genome sequences of 17 halophilic strains isolated from different environments.</title>
        <authorList>
            <person name="Furrow R.E."/>
        </authorList>
    </citation>
    <scope>NUCLEOTIDE SEQUENCE [LARGE SCALE GENOMIC DNA]</scope>
    <source>
        <strain evidence="1 2">22514_16_FS</strain>
    </source>
</reference>
<accession>A0A6I5A5H7</accession>